<reference evidence="2 3" key="1">
    <citation type="submission" date="2024-09" db="EMBL/GenBank/DDBJ databases">
        <authorList>
            <person name="Sun Q."/>
            <person name="Mori K."/>
        </authorList>
    </citation>
    <scope>NUCLEOTIDE SEQUENCE [LARGE SCALE GENOMIC DNA]</scope>
    <source>
        <strain evidence="2 3">JCM 11201</strain>
    </source>
</reference>
<evidence type="ECO:0000313" key="2">
    <source>
        <dbReference type="EMBL" id="MFB9762414.1"/>
    </source>
</evidence>
<name>A0ABV5WP67_9BACI</name>
<organism evidence="2 3">
    <name type="scientific">Ectobacillus funiculus</name>
    <dbReference type="NCBI Taxonomy" id="137993"/>
    <lineage>
        <taxon>Bacteria</taxon>
        <taxon>Bacillati</taxon>
        <taxon>Bacillota</taxon>
        <taxon>Bacilli</taxon>
        <taxon>Bacillales</taxon>
        <taxon>Bacillaceae</taxon>
        <taxon>Ectobacillus</taxon>
    </lineage>
</organism>
<keyword evidence="3" id="KW-1185">Reference proteome</keyword>
<comment type="caution">
    <text evidence="2">The sequence shown here is derived from an EMBL/GenBank/DDBJ whole genome shotgun (WGS) entry which is preliminary data.</text>
</comment>
<feature type="compositionally biased region" description="Polar residues" evidence="1">
    <location>
        <begin position="17"/>
        <end position="29"/>
    </location>
</feature>
<sequence length="71" mass="7699">MIHIHSIKINNMAGNSSLNIGSAFHSNPAATAHKQADPAPSDQSHIVGSDKKRREELVWRIGEGLGITEKQ</sequence>
<accession>A0ABV5WP67</accession>
<protein>
    <submittedName>
        <fullName evidence="2">Uncharacterized protein</fullName>
    </submittedName>
</protein>
<feature type="region of interest" description="Disordered" evidence="1">
    <location>
        <begin position="17"/>
        <end position="53"/>
    </location>
</feature>
<proteinExistence type="predicted"/>
<gene>
    <name evidence="2" type="ORF">ACFFMS_29750</name>
</gene>
<dbReference type="EMBL" id="JBHMAF010000196">
    <property type="protein sequence ID" value="MFB9762414.1"/>
    <property type="molecule type" value="Genomic_DNA"/>
</dbReference>
<dbReference type="Proteomes" id="UP001589609">
    <property type="component" value="Unassembled WGS sequence"/>
</dbReference>
<evidence type="ECO:0000313" key="3">
    <source>
        <dbReference type="Proteomes" id="UP001589609"/>
    </source>
</evidence>
<evidence type="ECO:0000256" key="1">
    <source>
        <dbReference type="SAM" id="MobiDB-lite"/>
    </source>
</evidence>